<dbReference type="InterPro" id="IPR004839">
    <property type="entry name" value="Aminotransferase_I/II_large"/>
</dbReference>
<reference evidence="5 6" key="1">
    <citation type="submission" date="2019-06" db="EMBL/GenBank/DDBJ databases">
        <title>Taxogenomics and systematics of the genus Pantoea.</title>
        <authorList>
            <person name="Tambong J.T."/>
        </authorList>
    </citation>
    <scope>NUCLEOTIDE SEQUENCE [LARGE SCALE GENOMIC DNA]</scope>
    <source>
        <strain evidence="5 6">LMG 24197</strain>
    </source>
</reference>
<keyword evidence="2 5" id="KW-0032">Aminotransferase</keyword>
<gene>
    <name evidence="5" type="primary">dapC</name>
    <name evidence="5" type="ORF">FJW02_04560</name>
</gene>
<dbReference type="RefSeq" id="WP_039661630.1">
    <property type="nucleotide sequence ID" value="NZ_CP045721.1"/>
</dbReference>
<dbReference type="SUPFAM" id="SSF53383">
    <property type="entry name" value="PLP-dependent transferases"/>
    <property type="match status" value="1"/>
</dbReference>
<dbReference type="InterPro" id="IPR015422">
    <property type="entry name" value="PyrdxlP-dep_Trfase_small"/>
</dbReference>
<comment type="caution">
    <text evidence="5">The sequence shown here is derived from an EMBL/GenBank/DDBJ whole genome shotgun (WGS) entry which is preliminary data.</text>
</comment>
<dbReference type="Gene3D" id="3.90.1150.10">
    <property type="entry name" value="Aspartate Aminotransferase, domain 1"/>
    <property type="match status" value="1"/>
</dbReference>
<proteinExistence type="predicted"/>
<name>A0ABY2ZMH2_9GAMM</name>
<dbReference type="CDD" id="cd00609">
    <property type="entry name" value="AAT_like"/>
    <property type="match status" value="1"/>
</dbReference>
<keyword evidence="6" id="KW-1185">Reference proteome</keyword>
<dbReference type="EMBL" id="VHJB01000036">
    <property type="protein sequence ID" value="TPV41121.1"/>
    <property type="molecule type" value="Genomic_DNA"/>
</dbReference>
<dbReference type="NCBIfam" id="TIGR03538">
    <property type="entry name" value="DapC_gpp"/>
    <property type="match status" value="1"/>
</dbReference>
<dbReference type="InterPro" id="IPR015421">
    <property type="entry name" value="PyrdxlP-dep_Trfase_major"/>
</dbReference>
<evidence type="ECO:0000313" key="6">
    <source>
        <dbReference type="Proteomes" id="UP000315469"/>
    </source>
</evidence>
<keyword evidence="3 5" id="KW-0808">Transferase</keyword>
<comment type="cofactor">
    <cofactor evidence="1">
        <name>pyridoxal 5'-phosphate</name>
        <dbReference type="ChEBI" id="CHEBI:597326"/>
    </cofactor>
</comment>
<evidence type="ECO:0000256" key="3">
    <source>
        <dbReference type="ARBA" id="ARBA00022679"/>
    </source>
</evidence>
<dbReference type="Pfam" id="PF00155">
    <property type="entry name" value="Aminotran_1_2"/>
    <property type="match status" value="1"/>
</dbReference>
<evidence type="ECO:0000256" key="2">
    <source>
        <dbReference type="ARBA" id="ARBA00022576"/>
    </source>
</evidence>
<dbReference type="Gene3D" id="3.40.640.10">
    <property type="entry name" value="Type I PLP-dependent aspartate aminotransferase-like (Major domain)"/>
    <property type="match status" value="1"/>
</dbReference>
<feature type="domain" description="Aminotransferase class I/classII large" evidence="4">
    <location>
        <begin position="32"/>
        <end position="391"/>
    </location>
</feature>
<dbReference type="InterPro" id="IPR019878">
    <property type="entry name" value="DapC_beta/gammaproteobac"/>
</dbReference>
<evidence type="ECO:0000313" key="5">
    <source>
        <dbReference type="EMBL" id="TPV41121.1"/>
    </source>
</evidence>
<protein>
    <submittedName>
        <fullName evidence="5">Succinyldiaminopimelate transaminase</fullName>
        <ecNumber evidence="5">2.6.1.17</ecNumber>
    </submittedName>
</protein>
<dbReference type="EC" id="2.6.1.17" evidence="5"/>
<sequence length="400" mass="44332">MNPALKQLHPYPFEKLRALLAGIQPDKNLTPISLSIGEPKHSAPEMVKQMLISSLDKMSVYPATLGIPELREAIINWCERRFGVPKGWLDASRHVLPVNGTREALFAFTQAVVEPNVEGLVVSPNPFYQIYEGAAILAGAAPHYLPCLESNGFIPDFEAVSADIWTRCQIVFLCSPGNPTGALIPLETLKSLISLADKYDFIIAADECYSELYFDELSPPPGLLTACAEMGRIDFKRCVVFHSLSKRSNLPGLRSGFVAGDAEILKSFLLYRTYHGCAMPVHSQLASATAWRDEAHVRDNRSLYREKFDAVLEILTPVLKVKKPDGGFYLWAEVPGDDTDFCRQLFSHTNVTVIPGSYLSREVDGINPGAGWIRMALVAPVAECVEAATRIRDFLSTYRR</sequence>
<accession>A0ABY2ZMH2</accession>
<dbReference type="Proteomes" id="UP000315469">
    <property type="component" value="Unassembled WGS sequence"/>
</dbReference>
<evidence type="ECO:0000256" key="1">
    <source>
        <dbReference type="ARBA" id="ARBA00001933"/>
    </source>
</evidence>
<dbReference type="InterPro" id="IPR050881">
    <property type="entry name" value="LL-DAP_aminotransferase"/>
</dbReference>
<dbReference type="GO" id="GO:0009016">
    <property type="term" value="F:succinyldiaminopimelate transaminase activity"/>
    <property type="evidence" value="ECO:0007669"/>
    <property type="project" value="UniProtKB-EC"/>
</dbReference>
<dbReference type="GeneID" id="90523019"/>
<dbReference type="PANTHER" id="PTHR42832:SF3">
    <property type="entry name" value="L-GLUTAMINE--4-(METHYLSULFANYL)-2-OXOBUTANOATE AMINOTRANSFERASE"/>
    <property type="match status" value="1"/>
</dbReference>
<evidence type="ECO:0000259" key="4">
    <source>
        <dbReference type="Pfam" id="PF00155"/>
    </source>
</evidence>
<dbReference type="InterPro" id="IPR015424">
    <property type="entry name" value="PyrdxlP-dep_Trfase"/>
</dbReference>
<organism evidence="5 6">
    <name type="scientific">Pantoea eucalypti</name>
    <dbReference type="NCBI Taxonomy" id="470933"/>
    <lineage>
        <taxon>Bacteria</taxon>
        <taxon>Pseudomonadati</taxon>
        <taxon>Pseudomonadota</taxon>
        <taxon>Gammaproteobacteria</taxon>
        <taxon>Enterobacterales</taxon>
        <taxon>Erwiniaceae</taxon>
        <taxon>Pantoea</taxon>
    </lineage>
</organism>
<dbReference type="PANTHER" id="PTHR42832">
    <property type="entry name" value="AMINO ACID AMINOTRANSFERASE"/>
    <property type="match status" value="1"/>
</dbReference>